<sequence>MSSSSQATISMQQVDPEKATPGPAVAEDMPAKSQDDITFPEGGRQAWLVAIGNACVLFCTTGYSNTFGVFQAYYTLHQFSDKSADAISWIGSTQAFLGLFAAIVGGPLFDRYGAWVIRPAAVVYLFAIMMTSLCKEYWQFMLAQGILHGTSSGILMFSAMAATPQYFRKRRGVAMGLAMTGSSIGAIIYPIVLSKLLNDSSIGFGWSVRITGFIMVPAIIFSLFTVKARLPPRQTNFLLLSAFKDKLYVTLIPSLFFLFIGMFVPLFYLPTYGIYHGMSESLASYLVAMINAASIFGRILPGIMGDKVGQLNALLFAGTSTAIMIFCWPEATTQSGIIAFSVLFGFCSGAIISGGAVAMTLCPKDVRDMGTYLGMGTALASFAALMGPPVTGSLFDRYGSFEQVSIFSGAMCMAGAVLVVLAKAFTPQGVFGKV</sequence>
<accession>A0ACC3ZLF8</accession>
<gene>
    <name evidence="1" type="ORF">CTRU02_202782</name>
</gene>
<proteinExistence type="predicted"/>
<name>A0ACC3ZLF8_COLTU</name>
<evidence type="ECO:0000313" key="1">
    <source>
        <dbReference type="EMBL" id="KAL0944895.1"/>
    </source>
</evidence>
<reference evidence="1 2" key="1">
    <citation type="journal article" date="2020" name="Phytopathology">
        <title>Genome Sequence Resources of Colletotrichum truncatum, C. plurivorum, C. musicola, and C. sojae: Four Species Pathogenic to Soybean (Glycine max).</title>
        <authorList>
            <person name="Rogerio F."/>
            <person name="Boufleur T.R."/>
            <person name="Ciampi-Guillardi M."/>
            <person name="Sukno S.A."/>
            <person name="Thon M.R."/>
            <person name="Massola Junior N.S."/>
            <person name="Baroncelli R."/>
        </authorList>
    </citation>
    <scope>NUCLEOTIDE SEQUENCE [LARGE SCALE GENOMIC DNA]</scope>
    <source>
        <strain evidence="1 2">CMES1059</strain>
    </source>
</reference>
<keyword evidence="2" id="KW-1185">Reference proteome</keyword>
<comment type="caution">
    <text evidence="1">The sequence shown here is derived from an EMBL/GenBank/DDBJ whole genome shotgun (WGS) entry which is preliminary data.</text>
</comment>
<evidence type="ECO:0000313" key="2">
    <source>
        <dbReference type="Proteomes" id="UP000805649"/>
    </source>
</evidence>
<dbReference type="EMBL" id="VUJX02000001">
    <property type="protein sequence ID" value="KAL0944895.1"/>
    <property type="molecule type" value="Genomic_DNA"/>
</dbReference>
<dbReference type="Proteomes" id="UP000805649">
    <property type="component" value="Unassembled WGS sequence"/>
</dbReference>
<organism evidence="1 2">
    <name type="scientific">Colletotrichum truncatum</name>
    <name type="common">Anthracnose fungus</name>
    <name type="synonym">Colletotrichum capsici</name>
    <dbReference type="NCBI Taxonomy" id="5467"/>
    <lineage>
        <taxon>Eukaryota</taxon>
        <taxon>Fungi</taxon>
        <taxon>Dikarya</taxon>
        <taxon>Ascomycota</taxon>
        <taxon>Pezizomycotina</taxon>
        <taxon>Sordariomycetes</taxon>
        <taxon>Hypocreomycetidae</taxon>
        <taxon>Glomerellales</taxon>
        <taxon>Glomerellaceae</taxon>
        <taxon>Colletotrichum</taxon>
        <taxon>Colletotrichum truncatum species complex</taxon>
    </lineage>
</organism>
<protein>
    <submittedName>
        <fullName evidence="1">Monocarboxylate permease-like protein</fullName>
    </submittedName>
</protein>